<evidence type="ECO:0000313" key="1">
    <source>
        <dbReference type="EMBL" id="EFA97527.1"/>
    </source>
</evidence>
<dbReference type="EMBL" id="ADEF01000031">
    <property type="protein sequence ID" value="EFA97527.1"/>
    <property type="molecule type" value="Genomic_DNA"/>
</dbReference>
<dbReference type="eggNOG" id="COG4861">
    <property type="taxonomic scope" value="Bacteria"/>
</dbReference>
<dbReference type="Pfam" id="PF09952">
    <property type="entry name" value="AbiEi_2"/>
    <property type="match status" value="1"/>
</dbReference>
<dbReference type="InterPro" id="IPR019238">
    <property type="entry name" value="AbiEi_2"/>
</dbReference>
<accession>D1VZD6</accession>
<dbReference type="Proteomes" id="UP000004001">
    <property type="component" value="Unassembled WGS sequence"/>
</dbReference>
<name>D1VZD6_9BACT</name>
<comment type="caution">
    <text evidence="1">The sequence shown here is derived from an EMBL/GenBank/DDBJ whole genome shotgun (WGS) entry which is preliminary data.</text>
</comment>
<sequence>MPSIKEKELIAQACINLSGKLGVSGISSAMSRNRILDSTISVADTTFGVIAKSVVMRSNMSFTIQQAKDAHEATNLPILLVLGYVQPSIMQTMYDNGISVIDYAGNCMIKHGLLCVNVSGQKNTYRNDTKSHALSEGAIKLIYRFLSDKSFVGKAYRTISSETGLSLGSIKNTIEELTNRQFVMHTDKGRKLINEDKLLELWVQAYNQTIRPKLMLRRMSFRTDEMRSKWQKTNLPEGMLWGGDCGANLTDGYLVPGSFDIYTSKPSAMLMTTGMVMPNENGEITLYQKFWNDDNVTKVAPKLIIYADLMNSGDSRQIEAAQRLIKNGI</sequence>
<proteinExistence type="predicted"/>
<reference evidence="1 2" key="1">
    <citation type="submission" date="2009-12" db="EMBL/GenBank/DDBJ databases">
        <title>Genome Sequence of Prevotella timonensis CRIS 5C-B1.</title>
        <authorList>
            <person name="Durkin A.S."/>
            <person name="Madupu R."/>
            <person name="Torralba M."/>
            <person name="Methe B."/>
            <person name="Sutton G."/>
            <person name="Strausberg R.L."/>
            <person name="Nelson K.E."/>
        </authorList>
    </citation>
    <scope>NUCLEOTIDE SEQUENCE [LARGE SCALE GENOMIC DNA]</scope>
    <source>
        <strain evidence="1 2">CRIS 5C-B1</strain>
    </source>
</reference>
<gene>
    <name evidence="1" type="ORF">HMPREF9019_1788</name>
</gene>
<evidence type="ECO:0000313" key="2">
    <source>
        <dbReference type="Proteomes" id="UP000004001"/>
    </source>
</evidence>
<protein>
    <submittedName>
        <fullName evidence="1">Uncharacterized protein</fullName>
    </submittedName>
</protein>
<keyword evidence="2" id="KW-1185">Reference proteome</keyword>
<dbReference type="AlphaFoldDB" id="D1VZD6"/>
<organism evidence="1 2">
    <name type="scientific">Hoylesella timonensis CRIS 5C-B1</name>
    <dbReference type="NCBI Taxonomy" id="679189"/>
    <lineage>
        <taxon>Bacteria</taxon>
        <taxon>Pseudomonadati</taxon>
        <taxon>Bacteroidota</taxon>
        <taxon>Bacteroidia</taxon>
        <taxon>Bacteroidales</taxon>
        <taxon>Prevotellaceae</taxon>
        <taxon>Hoylesella</taxon>
    </lineage>
</organism>